<dbReference type="NCBIfam" id="NF033855">
    <property type="entry name" value="tRNA_MNMC2"/>
    <property type="match status" value="1"/>
</dbReference>
<evidence type="ECO:0000313" key="3">
    <source>
        <dbReference type="Proteomes" id="UP000320948"/>
    </source>
</evidence>
<dbReference type="SUPFAM" id="SSF53335">
    <property type="entry name" value="S-adenosyl-L-methionine-dependent methyltransferases"/>
    <property type="match status" value="1"/>
</dbReference>
<reference evidence="2 3" key="1">
    <citation type="journal article" date="2017" name="Nat. Commun.">
        <title>In situ click chemistry generation of cyclooxygenase-2 inhibitors.</title>
        <authorList>
            <person name="Bhardwaj A."/>
            <person name="Kaur J."/>
            <person name="Wuest M."/>
            <person name="Wuest F."/>
        </authorList>
    </citation>
    <scope>NUCLEOTIDE SEQUENCE [LARGE SCALE GENOMIC DNA]</scope>
    <source>
        <strain evidence="2">S2_018_000_R2_106</strain>
    </source>
</reference>
<proteinExistence type="predicted"/>
<evidence type="ECO:0000259" key="1">
    <source>
        <dbReference type="Pfam" id="PF05430"/>
    </source>
</evidence>
<dbReference type="InterPro" id="IPR008471">
    <property type="entry name" value="MnmC-like_methylTransf"/>
</dbReference>
<dbReference type="InterPro" id="IPR029063">
    <property type="entry name" value="SAM-dependent_MTases_sf"/>
</dbReference>
<gene>
    <name evidence="2" type="ORF">DI628_05370</name>
</gene>
<dbReference type="EMBL" id="VAFM01000001">
    <property type="protein sequence ID" value="TKW62049.1"/>
    <property type="molecule type" value="Genomic_DNA"/>
</dbReference>
<dbReference type="PANTHER" id="PTHR39963:SF1">
    <property type="entry name" value="MNMC-LIKE METHYLTRANSFERASE DOMAIN-CONTAINING PROTEIN"/>
    <property type="match status" value="1"/>
</dbReference>
<feature type="domain" description="MnmC-like methyltransferase" evidence="1">
    <location>
        <begin position="96"/>
        <end position="213"/>
    </location>
</feature>
<dbReference type="Pfam" id="PF05430">
    <property type="entry name" value="Methyltransf_30"/>
    <property type="match status" value="1"/>
</dbReference>
<protein>
    <recommendedName>
        <fullName evidence="1">MnmC-like methyltransferase domain-containing protein</fullName>
    </recommendedName>
</protein>
<comment type="caution">
    <text evidence="2">The sequence shown here is derived from an EMBL/GenBank/DDBJ whole genome shotgun (WGS) entry which is preliminary data.</text>
</comment>
<dbReference type="Proteomes" id="UP000320948">
    <property type="component" value="Unassembled WGS sequence"/>
</dbReference>
<evidence type="ECO:0000313" key="2">
    <source>
        <dbReference type="EMBL" id="TKW62049.1"/>
    </source>
</evidence>
<dbReference type="GO" id="GO:0016645">
    <property type="term" value="F:oxidoreductase activity, acting on the CH-NH group of donors"/>
    <property type="evidence" value="ECO:0007669"/>
    <property type="project" value="InterPro"/>
</dbReference>
<dbReference type="AlphaFoldDB" id="A0A6N4RFE7"/>
<organism evidence="2 3">
    <name type="scientific">Blastochloris viridis</name>
    <name type="common">Rhodopseudomonas viridis</name>
    <dbReference type="NCBI Taxonomy" id="1079"/>
    <lineage>
        <taxon>Bacteria</taxon>
        <taxon>Pseudomonadati</taxon>
        <taxon>Pseudomonadota</taxon>
        <taxon>Alphaproteobacteria</taxon>
        <taxon>Hyphomicrobiales</taxon>
        <taxon>Blastochloridaceae</taxon>
        <taxon>Blastochloris</taxon>
    </lineage>
</organism>
<accession>A0A6N4RFE7</accession>
<name>A0A6N4RFE7_BLAVI</name>
<sequence>MILNANAPVSPRFNEPYWIGGAAEKTHVFIKGNDLPQRMGKSPFTVAELGFGTGLNCLLAAHLAEQTTTPLTFISYELHPLPYAELGTIHHQFPSELQALSRQLLAQYQPQPGWNILTFATTTLHLFIGDAATGIRTHPQPADAWFLDGFSPATNPDMWTPDLIAQVHVHTQPGGTASTYSVARAAKDALTAAGFTFKRGKGFPPKWHMLKITKA</sequence>
<dbReference type="InterPro" id="IPR047785">
    <property type="entry name" value="tRNA_MNMC2"/>
</dbReference>
<dbReference type="GO" id="GO:0004808">
    <property type="term" value="F:tRNA (5-methylaminomethyl-2-thiouridylate)(34)-methyltransferase activity"/>
    <property type="evidence" value="ECO:0007669"/>
    <property type="project" value="InterPro"/>
</dbReference>
<dbReference type="PANTHER" id="PTHR39963">
    <property type="entry name" value="SLL0983 PROTEIN"/>
    <property type="match status" value="1"/>
</dbReference>
<dbReference type="Gene3D" id="3.40.50.150">
    <property type="entry name" value="Vaccinia Virus protein VP39"/>
    <property type="match status" value="1"/>
</dbReference>